<keyword evidence="9" id="KW-1185">Reference proteome</keyword>
<feature type="transmembrane region" description="Helical" evidence="6">
    <location>
        <begin position="343"/>
        <end position="370"/>
    </location>
</feature>
<feature type="transmembrane region" description="Helical" evidence="6">
    <location>
        <begin position="296"/>
        <end position="316"/>
    </location>
</feature>
<dbReference type="CDD" id="cd07042">
    <property type="entry name" value="STAS_SulP_like_sulfate_transporter"/>
    <property type="match status" value="1"/>
</dbReference>
<dbReference type="EMBL" id="CATQJL010000305">
    <property type="protein sequence ID" value="CAJ0601199.1"/>
    <property type="molecule type" value="Genomic_DNA"/>
</dbReference>
<evidence type="ECO:0000256" key="4">
    <source>
        <dbReference type="ARBA" id="ARBA00023136"/>
    </source>
</evidence>
<evidence type="ECO:0000313" key="8">
    <source>
        <dbReference type="EMBL" id="CAJ0601199.1"/>
    </source>
</evidence>
<dbReference type="Pfam" id="PF00916">
    <property type="entry name" value="Sulfate_transp"/>
    <property type="match status" value="1"/>
</dbReference>
<proteinExistence type="predicted"/>
<feature type="domain" description="STAS" evidence="7">
    <location>
        <begin position="533"/>
        <end position="676"/>
    </location>
</feature>
<dbReference type="InterPro" id="IPR011547">
    <property type="entry name" value="SLC26A/SulP_dom"/>
</dbReference>
<dbReference type="InterPro" id="IPR036513">
    <property type="entry name" value="STAS_dom_sf"/>
</dbReference>
<evidence type="ECO:0000256" key="1">
    <source>
        <dbReference type="ARBA" id="ARBA00004141"/>
    </source>
</evidence>
<dbReference type="Proteomes" id="UP001176961">
    <property type="component" value="Unassembled WGS sequence"/>
</dbReference>
<organism evidence="8 9">
    <name type="scientific">Cylicocyclus nassatus</name>
    <name type="common">Nematode worm</name>
    <dbReference type="NCBI Taxonomy" id="53992"/>
    <lineage>
        <taxon>Eukaryota</taxon>
        <taxon>Metazoa</taxon>
        <taxon>Ecdysozoa</taxon>
        <taxon>Nematoda</taxon>
        <taxon>Chromadorea</taxon>
        <taxon>Rhabditida</taxon>
        <taxon>Rhabditina</taxon>
        <taxon>Rhabditomorpha</taxon>
        <taxon>Strongyloidea</taxon>
        <taxon>Strongylidae</taxon>
        <taxon>Cylicocyclus</taxon>
    </lineage>
</organism>
<comment type="caution">
    <text evidence="8">The sequence shown here is derived from an EMBL/GenBank/DDBJ whole genome shotgun (WGS) entry which is preliminary data.</text>
</comment>
<feature type="transmembrane region" description="Helical" evidence="6">
    <location>
        <begin position="443"/>
        <end position="460"/>
    </location>
</feature>
<keyword evidence="4 6" id="KW-0472">Membrane</keyword>
<dbReference type="GO" id="GO:0055085">
    <property type="term" value="P:transmembrane transport"/>
    <property type="evidence" value="ECO:0007669"/>
    <property type="project" value="InterPro"/>
</dbReference>
<evidence type="ECO:0000256" key="2">
    <source>
        <dbReference type="ARBA" id="ARBA00022692"/>
    </source>
</evidence>
<dbReference type="AlphaFoldDB" id="A0AA36GZY2"/>
<evidence type="ECO:0000313" key="9">
    <source>
        <dbReference type="Proteomes" id="UP001176961"/>
    </source>
</evidence>
<dbReference type="PROSITE" id="PS50801">
    <property type="entry name" value="STAS"/>
    <property type="match status" value="1"/>
</dbReference>
<dbReference type="InterPro" id="IPR001902">
    <property type="entry name" value="SLC26A/SulP_fam"/>
</dbReference>
<dbReference type="Gene3D" id="3.30.750.24">
    <property type="entry name" value="STAS domain"/>
    <property type="match status" value="1"/>
</dbReference>
<dbReference type="PANTHER" id="PTHR11814">
    <property type="entry name" value="SULFATE TRANSPORTER"/>
    <property type="match status" value="1"/>
</dbReference>
<evidence type="ECO:0000256" key="5">
    <source>
        <dbReference type="SAM" id="MobiDB-lite"/>
    </source>
</evidence>
<dbReference type="InterPro" id="IPR002645">
    <property type="entry name" value="STAS_dom"/>
</dbReference>
<keyword evidence="3 6" id="KW-1133">Transmembrane helix</keyword>
<comment type="subcellular location">
    <subcellularLocation>
        <location evidence="1">Membrane</location>
        <topology evidence="1">Multi-pass membrane protein</topology>
    </subcellularLocation>
</comment>
<feature type="transmembrane region" description="Helical" evidence="6">
    <location>
        <begin position="382"/>
        <end position="399"/>
    </location>
</feature>
<evidence type="ECO:0000256" key="6">
    <source>
        <dbReference type="SAM" id="Phobius"/>
    </source>
</evidence>
<evidence type="ECO:0000256" key="3">
    <source>
        <dbReference type="ARBA" id="ARBA00022989"/>
    </source>
</evidence>
<dbReference type="Pfam" id="PF01740">
    <property type="entry name" value="STAS"/>
    <property type="match status" value="1"/>
</dbReference>
<feature type="region of interest" description="Disordered" evidence="5">
    <location>
        <begin position="684"/>
        <end position="720"/>
    </location>
</feature>
<name>A0AA36GZY2_CYLNA</name>
<reference evidence="8" key="1">
    <citation type="submission" date="2023-07" db="EMBL/GenBank/DDBJ databases">
        <authorList>
            <consortium name="CYATHOMIX"/>
        </authorList>
    </citation>
    <scope>NUCLEOTIDE SEQUENCE</scope>
    <source>
        <strain evidence="8">N/A</strain>
    </source>
</reference>
<dbReference type="NCBIfam" id="TIGR00815">
    <property type="entry name" value="sulP"/>
    <property type="match status" value="1"/>
</dbReference>
<accession>A0AA36GZY2</accession>
<sequence>MPPSICRDPGQMEAMERPPMNQEEFDRRFEYELPSEHISPCMRVAYITRKFWRPFTSPRNFANTLISFLPILQWLPRYDYKNNLVHDAMGGLTVGIMHVPQGIAYALLAGVDPVVGLYTSFFPVLSYMIFGTSQHCSTGTFAVVALMCGKAVNRLAVKPLDDDDLLLANATAIVDGPTPLQVASALTVLMGLIQAAIAVLGLDFVTTYFSDELVGGFTTGASMHVFITQLKDIAGITGLPRRNGAANALLKVYDLVKALPRTNVVTLAVSAVTMFVLILGKDLINPIVQKRLHCPVPVPFELLAVIGGTLVCQFAQLKKNFNVSTVGKIPTGLPAPIVPRVELFSSLILDAMSITIVVMAIHVSLAKILAKKYHYEVNTNQEFYAMGFTSVISGFFPVFPHSSSISRTMVSAGAGSRTQLGAIFSSIFIFIVVQFSGSWLQPLPMCVLASIIVVALLGMFEKFQTLSVLWKLSKIDFSIWVVAFVATLGIDVMEGLAIAIFFALFTTVIREQWPRWHILANISGTNDFRDMERYKHIYFFNSVCVLRFDSPLLFTNVDRFRKIVDKLANDWNGMRCCGQIDPKAILGENEKTETEKEDTPKMKRFLIIDCSGFAYVDVMGVNSLKEIYEEMRSRNIKVFFAAAKAPVRELFEASGLYAAVAKTNFYPTIYDAVSFAQFEQATPPSDDVILDEENSYDNDAVNTADESVPPSAPKDTRTSK</sequence>
<keyword evidence="2 6" id="KW-0812">Transmembrane</keyword>
<feature type="transmembrane region" description="Helical" evidence="6">
    <location>
        <begin position="419"/>
        <end position="436"/>
    </location>
</feature>
<feature type="transmembrane region" description="Helical" evidence="6">
    <location>
        <begin position="480"/>
        <end position="505"/>
    </location>
</feature>
<evidence type="ECO:0000259" key="7">
    <source>
        <dbReference type="PROSITE" id="PS50801"/>
    </source>
</evidence>
<gene>
    <name evidence="8" type="ORF">CYNAS_LOCUS13182</name>
</gene>
<dbReference type="GO" id="GO:0016020">
    <property type="term" value="C:membrane"/>
    <property type="evidence" value="ECO:0007669"/>
    <property type="project" value="UniProtKB-SubCell"/>
</dbReference>
<protein>
    <recommendedName>
        <fullName evidence="7">STAS domain-containing protein</fullName>
    </recommendedName>
</protein>
<feature type="transmembrane region" description="Helical" evidence="6">
    <location>
        <begin position="264"/>
        <end position="284"/>
    </location>
</feature>
<dbReference type="SUPFAM" id="SSF52091">
    <property type="entry name" value="SpoIIaa-like"/>
    <property type="match status" value="1"/>
</dbReference>